<dbReference type="GO" id="GO:0016301">
    <property type="term" value="F:kinase activity"/>
    <property type="evidence" value="ECO:0007669"/>
    <property type="project" value="UniProtKB-KW"/>
</dbReference>
<dbReference type="AlphaFoldDB" id="A0AAN8VWP0"/>
<proteinExistence type="inferred from homology"/>
<evidence type="ECO:0000313" key="4">
    <source>
        <dbReference type="Proteomes" id="UP001370490"/>
    </source>
</evidence>
<comment type="similarity">
    <text evidence="1">Belongs to the protein kinase superfamily. ADCK protein kinase family.</text>
</comment>
<dbReference type="InterPro" id="IPR011009">
    <property type="entry name" value="Kinase-like_dom_sf"/>
</dbReference>
<reference evidence="3 4" key="1">
    <citation type="submission" date="2023-12" db="EMBL/GenBank/DDBJ databases">
        <title>A high-quality genome assembly for Dillenia turbinata (Dilleniales).</title>
        <authorList>
            <person name="Chanderbali A."/>
        </authorList>
    </citation>
    <scope>NUCLEOTIDE SEQUENCE [LARGE SCALE GENOMIC DNA]</scope>
    <source>
        <strain evidence="3">LSX21</strain>
        <tissue evidence="3">Leaf</tissue>
    </source>
</reference>
<feature type="domain" description="ABC1 atypical kinase-like" evidence="2">
    <location>
        <begin position="87"/>
        <end position="178"/>
    </location>
</feature>
<comment type="caution">
    <text evidence="3">The sequence shown here is derived from an EMBL/GenBank/DDBJ whole genome shotgun (WGS) entry which is preliminary data.</text>
</comment>
<name>A0AAN8VWP0_9MAGN</name>
<dbReference type="EMBL" id="JBAMMX010000006">
    <property type="protein sequence ID" value="KAK6939154.1"/>
    <property type="molecule type" value="Genomic_DNA"/>
</dbReference>
<evidence type="ECO:0000259" key="2">
    <source>
        <dbReference type="Pfam" id="PF03109"/>
    </source>
</evidence>
<sequence length="415" mass="46247">MVAVKVQRPGIEEAIGLDFYLIRGLGFFINNYVDIISSDVVALIDEFARRVFQELNYVQEGQNARRCLCPRHFLGLYLWKSVNNGVVDGVKLNEQEAIERQGLKVLDLVNTGIQCSLRQLLEYEYFLADPHPGNLLATPEGKLAFLDFGMMSETPEEARFAIIGHVVHMVNRDYEAMSRDYYALDFLSPEVDVSPIVPALRNFFYDAINSTVSELNFKTIVDGLGAVSYRYPFNVPAYCALILRSLTVLEGLALYADPNFKVLAASYPYFAKRLLTDPNPYLRDVLVELLFKDGRFRGEKTDFSAGDALQPVLKLLLGPDGEGLRSLVIKEAVCVTEAVLLSAVIDTYNSAPSPLRSFLLSRNCGGPFLMNDSEQESMLQLREQVLQEPGVRTLGGHIVGGVTQRVVACALQQVL</sequence>
<protein>
    <submittedName>
        <fullName evidence="3">ABC1 atypical kinase-like domain</fullName>
    </submittedName>
</protein>
<dbReference type="SUPFAM" id="SSF56112">
    <property type="entry name" value="Protein kinase-like (PK-like)"/>
    <property type="match status" value="1"/>
</dbReference>
<dbReference type="Pfam" id="PF03109">
    <property type="entry name" value="ABC1"/>
    <property type="match status" value="2"/>
</dbReference>
<dbReference type="InterPro" id="IPR004147">
    <property type="entry name" value="ABC1_dom"/>
</dbReference>
<dbReference type="InterPro" id="IPR050154">
    <property type="entry name" value="UbiB_kinase"/>
</dbReference>
<keyword evidence="3" id="KW-0418">Kinase</keyword>
<feature type="domain" description="ABC1 atypical kinase-like" evidence="2">
    <location>
        <begin position="2"/>
        <end position="67"/>
    </location>
</feature>
<evidence type="ECO:0000313" key="3">
    <source>
        <dbReference type="EMBL" id="KAK6939154.1"/>
    </source>
</evidence>
<dbReference type="PANTHER" id="PTHR10566">
    <property type="entry name" value="CHAPERONE-ACTIVITY OF BC1 COMPLEX CABC1 -RELATED"/>
    <property type="match status" value="1"/>
</dbReference>
<keyword evidence="3" id="KW-0808">Transferase</keyword>
<dbReference type="PANTHER" id="PTHR10566:SF120">
    <property type="entry name" value="PROTEIN ACTIVITY OF BC1 COMPLEX KINASE 3, CHLOROPLASTIC"/>
    <property type="match status" value="1"/>
</dbReference>
<gene>
    <name evidence="3" type="ORF">RJ641_032662</name>
</gene>
<organism evidence="3 4">
    <name type="scientific">Dillenia turbinata</name>
    <dbReference type="NCBI Taxonomy" id="194707"/>
    <lineage>
        <taxon>Eukaryota</taxon>
        <taxon>Viridiplantae</taxon>
        <taxon>Streptophyta</taxon>
        <taxon>Embryophyta</taxon>
        <taxon>Tracheophyta</taxon>
        <taxon>Spermatophyta</taxon>
        <taxon>Magnoliopsida</taxon>
        <taxon>eudicotyledons</taxon>
        <taxon>Gunneridae</taxon>
        <taxon>Pentapetalae</taxon>
        <taxon>Dilleniales</taxon>
        <taxon>Dilleniaceae</taxon>
        <taxon>Dillenia</taxon>
    </lineage>
</organism>
<keyword evidence="4" id="KW-1185">Reference proteome</keyword>
<dbReference type="CDD" id="cd05121">
    <property type="entry name" value="ABC1_ADCK3-like"/>
    <property type="match status" value="1"/>
</dbReference>
<evidence type="ECO:0000256" key="1">
    <source>
        <dbReference type="ARBA" id="ARBA00009670"/>
    </source>
</evidence>
<dbReference type="Proteomes" id="UP001370490">
    <property type="component" value="Unassembled WGS sequence"/>
</dbReference>
<accession>A0AAN8VWP0</accession>